<keyword evidence="4" id="KW-0255">Endonuclease</keyword>
<sequence>FPAANVQAIVDHRVLFRSISIRFGPNNGQSPWNGSGVKMYLSYMPPGKHILCDVGYEIWSHVLTPFAEAEALQDHQKRRFNKARYMTRIMVDRCTNYWQDCLYIDDGDSLLQDAPTEINEDPHERKQAICYKHWI</sequence>
<organism evidence="4 5">
    <name type="scientific">Phytophthora infestans</name>
    <name type="common">Potato late blight agent</name>
    <name type="synonym">Botrytis infestans</name>
    <dbReference type="NCBI Taxonomy" id="4787"/>
    <lineage>
        <taxon>Eukaryota</taxon>
        <taxon>Sar</taxon>
        <taxon>Stramenopiles</taxon>
        <taxon>Oomycota</taxon>
        <taxon>Peronosporomycetes</taxon>
        <taxon>Peronosporales</taxon>
        <taxon>Peronosporaceae</taxon>
        <taxon>Phytophthora</taxon>
    </lineage>
</organism>
<dbReference type="AlphaFoldDB" id="A0A8S9TVH6"/>
<proteinExistence type="predicted"/>
<dbReference type="EMBL" id="JAACNO010002717">
    <property type="protein sequence ID" value="KAF4131582.1"/>
    <property type="molecule type" value="Genomic_DNA"/>
</dbReference>
<comment type="caution">
    <text evidence="4">The sequence shown here is derived from an EMBL/GenBank/DDBJ whole genome shotgun (WGS) entry which is preliminary data.</text>
</comment>
<dbReference type="Proteomes" id="UP000704712">
    <property type="component" value="Unassembled WGS sequence"/>
</dbReference>
<gene>
    <name evidence="4" type="ORF">GN958_ATG19226</name>
</gene>
<dbReference type="GO" id="GO:0004519">
    <property type="term" value="F:endonuclease activity"/>
    <property type="evidence" value="ECO:0007669"/>
    <property type="project" value="UniProtKB-KW"/>
</dbReference>
<name>A0A8S9TVH6_PHYIN</name>
<dbReference type="Pfam" id="PF13359">
    <property type="entry name" value="DDE_Tnp_4"/>
    <property type="match status" value="1"/>
</dbReference>
<evidence type="ECO:0000256" key="1">
    <source>
        <dbReference type="ARBA" id="ARBA00001968"/>
    </source>
</evidence>
<comment type="cofactor">
    <cofactor evidence="1">
        <name>a divalent metal cation</name>
        <dbReference type="ChEBI" id="CHEBI:60240"/>
    </cofactor>
</comment>
<evidence type="ECO:0000313" key="4">
    <source>
        <dbReference type="EMBL" id="KAF4131582.1"/>
    </source>
</evidence>
<reference evidence="4" key="1">
    <citation type="submission" date="2020-03" db="EMBL/GenBank/DDBJ databases">
        <title>Hybrid Assembly of Korean Phytophthora infestans isolates.</title>
        <authorList>
            <person name="Prokchorchik M."/>
            <person name="Lee Y."/>
            <person name="Seo J."/>
            <person name="Cho J.-H."/>
            <person name="Park Y.-E."/>
            <person name="Jang D.-C."/>
            <person name="Im J.-S."/>
            <person name="Choi J.-G."/>
            <person name="Park H.-J."/>
            <person name="Lee G.-B."/>
            <person name="Lee Y.-G."/>
            <person name="Hong S.-Y."/>
            <person name="Cho K."/>
            <person name="Sohn K.H."/>
        </authorList>
    </citation>
    <scope>NUCLEOTIDE SEQUENCE</scope>
    <source>
        <strain evidence="4">KR_2_A2</strain>
    </source>
</reference>
<dbReference type="GO" id="GO:0046872">
    <property type="term" value="F:metal ion binding"/>
    <property type="evidence" value="ECO:0007669"/>
    <property type="project" value="UniProtKB-KW"/>
</dbReference>
<keyword evidence="4" id="KW-0540">Nuclease</keyword>
<evidence type="ECO:0000259" key="3">
    <source>
        <dbReference type="Pfam" id="PF13359"/>
    </source>
</evidence>
<evidence type="ECO:0000256" key="2">
    <source>
        <dbReference type="ARBA" id="ARBA00022723"/>
    </source>
</evidence>
<keyword evidence="2" id="KW-0479">Metal-binding</keyword>
<accession>A0A8S9TVH6</accession>
<evidence type="ECO:0000313" key="5">
    <source>
        <dbReference type="Proteomes" id="UP000704712"/>
    </source>
</evidence>
<feature type="domain" description="DDE Tnp4" evidence="3">
    <location>
        <begin position="4"/>
        <end position="99"/>
    </location>
</feature>
<keyword evidence="4" id="KW-0378">Hydrolase</keyword>
<feature type="non-terminal residue" evidence="4">
    <location>
        <position position="1"/>
    </location>
</feature>
<dbReference type="InterPro" id="IPR027806">
    <property type="entry name" value="HARBI1_dom"/>
</dbReference>
<protein>
    <submittedName>
        <fullName evidence="4">DDE superfamily endonuclease</fullName>
    </submittedName>
</protein>